<comment type="caution">
    <text evidence="2">The sequence shown here is derived from an EMBL/GenBank/DDBJ whole genome shotgun (WGS) entry which is preliminary data.</text>
</comment>
<sequence length="277" mass="31835">MGRWGLVGADKPKETRKKKEDIPSNATGRKRKQSTGDVDDPSPVKRLKTLNKPPPKGIAWDADNYSCAYDALFTCLLNIWLDHDSLWTVRFGTVGIRMKRLAEGFTKITNKTGTLENARDQVRHEITAVYPDQFPVGPEFTVLDNLTQVMFKEKFWGTRTTPPILYFNVHDNNIKLDHELRVTVKGVPITYMLRGSDECLMYRMTVHKYEFCRAQRRPSTPKWLEDDSSNFGRIEVFKEQFSRYSIVAAMACCFMLARTTGKLASPSRVERAEQRSL</sequence>
<organism evidence="2 3">
    <name type="scientific">Favolaschia claudopus</name>
    <dbReference type="NCBI Taxonomy" id="2862362"/>
    <lineage>
        <taxon>Eukaryota</taxon>
        <taxon>Fungi</taxon>
        <taxon>Dikarya</taxon>
        <taxon>Basidiomycota</taxon>
        <taxon>Agaricomycotina</taxon>
        <taxon>Agaricomycetes</taxon>
        <taxon>Agaricomycetidae</taxon>
        <taxon>Agaricales</taxon>
        <taxon>Marasmiineae</taxon>
        <taxon>Mycenaceae</taxon>
        <taxon>Favolaschia</taxon>
    </lineage>
</organism>
<protein>
    <submittedName>
        <fullName evidence="2">Uncharacterized protein</fullName>
    </submittedName>
</protein>
<reference evidence="2 3" key="1">
    <citation type="journal article" date="2024" name="J Genomics">
        <title>Draft genome sequencing and assembly of Favolaschia claudopus CIRM-BRFM 2984 isolated from oak limbs.</title>
        <authorList>
            <person name="Navarro D."/>
            <person name="Drula E."/>
            <person name="Chaduli D."/>
            <person name="Cazenave R."/>
            <person name="Ahrendt S."/>
            <person name="Wang J."/>
            <person name="Lipzen A."/>
            <person name="Daum C."/>
            <person name="Barry K."/>
            <person name="Grigoriev I.V."/>
            <person name="Favel A."/>
            <person name="Rosso M.N."/>
            <person name="Martin F."/>
        </authorList>
    </citation>
    <scope>NUCLEOTIDE SEQUENCE [LARGE SCALE GENOMIC DNA]</scope>
    <source>
        <strain evidence="2 3">CIRM-BRFM 2984</strain>
    </source>
</reference>
<accession>A0AAW0DE15</accession>
<proteinExistence type="predicted"/>
<dbReference type="Proteomes" id="UP001362999">
    <property type="component" value="Unassembled WGS sequence"/>
</dbReference>
<feature type="compositionally biased region" description="Basic and acidic residues" evidence="1">
    <location>
        <begin position="10"/>
        <end position="22"/>
    </location>
</feature>
<evidence type="ECO:0000313" key="3">
    <source>
        <dbReference type="Proteomes" id="UP001362999"/>
    </source>
</evidence>
<feature type="region of interest" description="Disordered" evidence="1">
    <location>
        <begin position="1"/>
        <end position="53"/>
    </location>
</feature>
<keyword evidence="3" id="KW-1185">Reference proteome</keyword>
<evidence type="ECO:0000313" key="2">
    <source>
        <dbReference type="EMBL" id="KAK7050764.1"/>
    </source>
</evidence>
<evidence type="ECO:0000256" key="1">
    <source>
        <dbReference type="SAM" id="MobiDB-lite"/>
    </source>
</evidence>
<dbReference type="EMBL" id="JAWWNJ010000008">
    <property type="protein sequence ID" value="KAK7050764.1"/>
    <property type="molecule type" value="Genomic_DNA"/>
</dbReference>
<dbReference type="AlphaFoldDB" id="A0AAW0DE15"/>
<gene>
    <name evidence="2" type="ORF">R3P38DRAFT_2764026</name>
</gene>
<name>A0AAW0DE15_9AGAR</name>